<comment type="similarity">
    <text evidence="1">Belongs to the ClpS family.</text>
</comment>
<dbReference type="GO" id="GO:0008233">
    <property type="term" value="F:peptidase activity"/>
    <property type="evidence" value="ECO:0007669"/>
    <property type="project" value="UniProtKB-KW"/>
</dbReference>
<keyword evidence="3" id="KW-0645">Protease</keyword>
<dbReference type="Proteomes" id="UP000778970">
    <property type="component" value="Unassembled WGS sequence"/>
</dbReference>
<dbReference type="GO" id="GO:0006508">
    <property type="term" value="P:proteolysis"/>
    <property type="evidence" value="ECO:0007669"/>
    <property type="project" value="UniProtKB-UniRule"/>
</dbReference>
<dbReference type="PANTHER" id="PTHR33473:SF19">
    <property type="entry name" value="ATP-DEPENDENT CLP PROTEASE ADAPTER PROTEIN CLPS"/>
    <property type="match status" value="1"/>
</dbReference>
<comment type="subunit">
    <text evidence="1">Binds to the N-terminal domain of the chaperone ClpA.</text>
</comment>
<organism evidence="3 4">
    <name type="scientific">Rhodovibrio salinarum</name>
    <dbReference type="NCBI Taxonomy" id="1087"/>
    <lineage>
        <taxon>Bacteria</taxon>
        <taxon>Pseudomonadati</taxon>
        <taxon>Pseudomonadota</taxon>
        <taxon>Alphaproteobacteria</taxon>
        <taxon>Rhodospirillales</taxon>
        <taxon>Rhodovibrionaceae</taxon>
        <taxon>Rhodovibrio</taxon>
    </lineage>
</organism>
<evidence type="ECO:0000313" key="3">
    <source>
        <dbReference type="EMBL" id="MBK1697418.1"/>
    </source>
</evidence>
<dbReference type="EMBL" id="NRRE01000023">
    <property type="protein sequence ID" value="MBK1697418.1"/>
    <property type="molecule type" value="Genomic_DNA"/>
</dbReference>
<dbReference type="InterPro" id="IPR003769">
    <property type="entry name" value="ClpS_core"/>
</dbReference>
<dbReference type="HAMAP" id="MF_00302">
    <property type="entry name" value="ClpS"/>
    <property type="match status" value="1"/>
</dbReference>
<sequence>MNEDIVTPKTDASSKTARPRMYKVLLHNDDYTPREFVVAVLYSVFGMHESKAYSVMMTAHQQGTALVAVYAKDIAETKAQEACDMARQEGHPLMLSTEPDT</sequence>
<dbReference type="FunFam" id="3.30.1390.10:FF:000002">
    <property type="entry name" value="ATP-dependent Clp protease adapter protein ClpS"/>
    <property type="match status" value="1"/>
</dbReference>
<dbReference type="Gene3D" id="3.30.1390.10">
    <property type="match status" value="1"/>
</dbReference>
<evidence type="ECO:0000259" key="2">
    <source>
        <dbReference type="Pfam" id="PF02617"/>
    </source>
</evidence>
<gene>
    <name evidence="1 3" type="primary">clpS</name>
    <name evidence="3" type="ORF">CKO21_09170</name>
</gene>
<dbReference type="PANTHER" id="PTHR33473">
    <property type="entry name" value="ATP-DEPENDENT CLP PROTEASE ADAPTER PROTEIN CLPS1, CHLOROPLASTIC"/>
    <property type="match status" value="1"/>
</dbReference>
<dbReference type="GO" id="GO:0030163">
    <property type="term" value="P:protein catabolic process"/>
    <property type="evidence" value="ECO:0007669"/>
    <property type="project" value="InterPro"/>
</dbReference>
<proteinExistence type="inferred from homology"/>
<name>A0A934QI25_9PROT</name>
<dbReference type="InterPro" id="IPR014719">
    <property type="entry name" value="Ribosomal_bL12_C/ClpS-like"/>
</dbReference>
<dbReference type="SUPFAM" id="SSF54736">
    <property type="entry name" value="ClpS-like"/>
    <property type="match status" value="1"/>
</dbReference>
<evidence type="ECO:0000313" key="4">
    <source>
        <dbReference type="Proteomes" id="UP000778970"/>
    </source>
</evidence>
<feature type="domain" description="Adaptor protein ClpS core" evidence="2">
    <location>
        <begin position="18"/>
        <end position="95"/>
    </location>
</feature>
<evidence type="ECO:0000256" key="1">
    <source>
        <dbReference type="HAMAP-Rule" id="MF_00302"/>
    </source>
</evidence>
<comment type="caution">
    <text evidence="3">The sequence shown here is derived from an EMBL/GenBank/DDBJ whole genome shotgun (WGS) entry which is preliminary data.</text>
</comment>
<dbReference type="Pfam" id="PF02617">
    <property type="entry name" value="ClpS"/>
    <property type="match status" value="1"/>
</dbReference>
<comment type="function">
    <text evidence="1">Involved in the modulation of the specificity of the ClpAP-mediated ATP-dependent protein degradation.</text>
</comment>
<accession>A0A934QI25</accession>
<dbReference type="AlphaFoldDB" id="A0A934QI25"/>
<keyword evidence="3" id="KW-0378">Hydrolase</keyword>
<reference evidence="3" key="1">
    <citation type="submission" date="2017-08" db="EMBL/GenBank/DDBJ databases">
        <authorList>
            <person name="Imhoff J.F."/>
            <person name="Rahn T."/>
            <person name="Kuenzel S."/>
            <person name="Neulinger S.C."/>
        </authorList>
    </citation>
    <scope>NUCLEOTIDE SEQUENCE</scope>
    <source>
        <strain evidence="3">DSM 9154</strain>
    </source>
</reference>
<keyword evidence="4" id="KW-1185">Reference proteome</keyword>
<protein>
    <recommendedName>
        <fullName evidence="1">ATP-dependent Clp protease adapter protein ClpS</fullName>
    </recommendedName>
</protein>
<reference evidence="3" key="2">
    <citation type="journal article" date="2020" name="Microorganisms">
        <title>Osmotic Adaptation and Compatible Solute Biosynthesis of Phototrophic Bacteria as Revealed from Genome Analyses.</title>
        <authorList>
            <person name="Imhoff J.F."/>
            <person name="Rahn T."/>
            <person name="Kunzel S."/>
            <person name="Keller A."/>
            <person name="Neulinger S.C."/>
        </authorList>
    </citation>
    <scope>NUCLEOTIDE SEQUENCE</scope>
    <source>
        <strain evidence="3">DSM 9154</strain>
    </source>
</reference>
<dbReference type="InterPro" id="IPR022935">
    <property type="entry name" value="ClpS"/>
</dbReference>